<proteinExistence type="predicted"/>
<protein>
    <submittedName>
        <fullName evidence="7">Group 1 truncated hemoglobin</fullName>
    </submittedName>
</protein>
<feature type="chain" id="PRO_5019747943" evidence="6">
    <location>
        <begin position="29"/>
        <end position="147"/>
    </location>
</feature>
<evidence type="ECO:0000256" key="3">
    <source>
        <dbReference type="ARBA" id="ARBA00022723"/>
    </source>
</evidence>
<sequence length="147" mass="16167">MLNFSQSPLRGVIALLALTGAASSPAFADDSLYRQFGGKAGIEHVIDDFYDSMLDDPRTKSYFDGAPIARIEKKLNEQFCVLLGGPCVYTGRSMKRAHEGLDIDHAAFSAAIDDLRKAMDKNHVPVDAQKKLLAKLTPMARDIQERP</sequence>
<evidence type="ECO:0000256" key="4">
    <source>
        <dbReference type="ARBA" id="ARBA00023004"/>
    </source>
</evidence>
<accession>A0A494X7G3</accession>
<feature type="signal peptide" evidence="6">
    <location>
        <begin position="1"/>
        <end position="28"/>
    </location>
</feature>
<evidence type="ECO:0000313" key="8">
    <source>
        <dbReference type="Proteomes" id="UP000280434"/>
    </source>
</evidence>
<dbReference type="SUPFAM" id="SSF46458">
    <property type="entry name" value="Globin-like"/>
    <property type="match status" value="1"/>
</dbReference>
<dbReference type="OrthoDB" id="9795814at2"/>
<dbReference type="GO" id="GO:0046872">
    <property type="term" value="F:metal ion binding"/>
    <property type="evidence" value="ECO:0007669"/>
    <property type="project" value="UniProtKB-KW"/>
</dbReference>
<feature type="binding site" description="distal binding residue" evidence="5">
    <location>
        <position position="98"/>
    </location>
    <ligand>
        <name>heme</name>
        <dbReference type="ChEBI" id="CHEBI:30413"/>
    </ligand>
    <ligandPart>
        <name>Fe</name>
        <dbReference type="ChEBI" id="CHEBI:18248"/>
    </ligandPart>
</feature>
<keyword evidence="3 5" id="KW-0479">Metal-binding</keyword>
<gene>
    <name evidence="7" type="ORF">D7S89_19655</name>
</gene>
<keyword evidence="8" id="KW-1185">Reference proteome</keyword>
<keyword evidence="6" id="KW-0732">Signal</keyword>
<dbReference type="EMBL" id="RBZV01000009">
    <property type="protein sequence ID" value="RKP45561.1"/>
    <property type="molecule type" value="Genomic_DNA"/>
</dbReference>
<dbReference type="InterPro" id="IPR009050">
    <property type="entry name" value="Globin-like_sf"/>
</dbReference>
<dbReference type="Pfam" id="PF01152">
    <property type="entry name" value="Bac_globin"/>
    <property type="match status" value="1"/>
</dbReference>
<dbReference type="GO" id="GO:0020037">
    <property type="term" value="F:heme binding"/>
    <property type="evidence" value="ECO:0007669"/>
    <property type="project" value="InterPro"/>
</dbReference>
<evidence type="ECO:0000256" key="1">
    <source>
        <dbReference type="ARBA" id="ARBA00022448"/>
    </source>
</evidence>
<keyword evidence="4 5" id="KW-0408">Iron</keyword>
<dbReference type="Proteomes" id="UP000280434">
    <property type="component" value="Unassembled WGS sequence"/>
</dbReference>
<evidence type="ECO:0000313" key="7">
    <source>
        <dbReference type="EMBL" id="RKP45561.1"/>
    </source>
</evidence>
<dbReference type="AlphaFoldDB" id="A0A494X7G3"/>
<reference evidence="7 8" key="1">
    <citation type="submission" date="2018-10" db="EMBL/GenBank/DDBJ databases">
        <title>Paraburkholderia sp. 7MK8-2, isolated from soil.</title>
        <authorList>
            <person name="Gao Z.-H."/>
            <person name="Qiu L.-H."/>
        </authorList>
    </citation>
    <scope>NUCLEOTIDE SEQUENCE [LARGE SCALE GENOMIC DNA]</scope>
    <source>
        <strain evidence="7 8">7MK8-2</strain>
    </source>
</reference>
<keyword evidence="1" id="KW-0813">Transport</keyword>
<keyword evidence="2 5" id="KW-0349">Heme</keyword>
<dbReference type="GO" id="GO:0019825">
    <property type="term" value="F:oxygen binding"/>
    <property type="evidence" value="ECO:0007669"/>
    <property type="project" value="InterPro"/>
</dbReference>
<evidence type="ECO:0000256" key="5">
    <source>
        <dbReference type="PIRSR" id="PIRSR601486-1"/>
    </source>
</evidence>
<dbReference type="Gene3D" id="1.10.490.10">
    <property type="entry name" value="Globins"/>
    <property type="match status" value="1"/>
</dbReference>
<dbReference type="CDD" id="cd00454">
    <property type="entry name" value="TrHb1_N"/>
    <property type="match status" value="1"/>
</dbReference>
<organism evidence="7 8">
    <name type="scientific">Trinickia fusca</name>
    <dbReference type="NCBI Taxonomy" id="2419777"/>
    <lineage>
        <taxon>Bacteria</taxon>
        <taxon>Pseudomonadati</taxon>
        <taxon>Pseudomonadota</taxon>
        <taxon>Betaproteobacteria</taxon>
        <taxon>Burkholderiales</taxon>
        <taxon>Burkholderiaceae</taxon>
        <taxon>Trinickia</taxon>
    </lineage>
</organism>
<name>A0A494X7G3_9BURK</name>
<evidence type="ECO:0000256" key="2">
    <source>
        <dbReference type="ARBA" id="ARBA00022617"/>
    </source>
</evidence>
<evidence type="ECO:0000256" key="6">
    <source>
        <dbReference type="SAM" id="SignalP"/>
    </source>
</evidence>
<dbReference type="InterPro" id="IPR001486">
    <property type="entry name" value="Hemoglobin_trunc"/>
</dbReference>
<dbReference type="InterPro" id="IPR012292">
    <property type="entry name" value="Globin/Proto"/>
</dbReference>
<comment type="caution">
    <text evidence="7">The sequence shown here is derived from an EMBL/GenBank/DDBJ whole genome shotgun (WGS) entry which is preliminary data.</text>
</comment>